<feature type="domain" description="PurM-like C-terminal" evidence="4">
    <location>
        <begin position="148"/>
        <end position="297"/>
    </location>
</feature>
<feature type="binding site" evidence="2">
    <location>
        <position position="216"/>
    </location>
    <ligand>
        <name>ATP</name>
        <dbReference type="ChEBI" id="CHEBI:30616"/>
    </ligand>
</feature>
<sequence length="317" mass="33809">MGEFGLIQRHFAQLGPLASDIRLGVGDDCALLAPPSGCWQAISVDTSIAGRHFLADADPWAIGWRALAVALSDLAAMNAKPSGFTLALTLPEVEDCWLADFSAGLRSLSEKAGCPLIGGDTTRGPLSATVQVMGWCQPEHVWRRDGAQSGDLLVVTGSLGSARGGLQQMQAINTRQRGERWSWTPLMQAYMLPEPPYAVRDAWSSQPGVHAAIDVSDGLLADCRHLLEASGVGALIQDDSLPIEADLEILLGQNQAREAALSGGDDYVLLCAVAPDQLETLTRLWPATVVIGECTESLGIKLASGRSWIQEGFNHFL</sequence>
<feature type="binding site" evidence="2">
    <location>
        <position position="73"/>
    </location>
    <ligand>
        <name>Mg(2+)</name>
        <dbReference type="ChEBI" id="CHEBI:18420"/>
        <label>2</label>
    </ligand>
</feature>
<feature type="binding site" evidence="2">
    <location>
        <position position="144"/>
    </location>
    <ligand>
        <name>ATP</name>
        <dbReference type="ChEBI" id="CHEBI:30616"/>
    </ligand>
</feature>
<feature type="domain" description="PurM-like N-terminal" evidence="3">
    <location>
        <begin position="26"/>
        <end position="134"/>
    </location>
</feature>
<protein>
    <recommendedName>
        <fullName evidence="2">Thiamine-monophosphate kinase</fullName>
        <shortName evidence="2">TMP kinase</shortName>
        <shortName evidence="2">Thiamine-phosphate kinase</shortName>
        <ecNumber evidence="2">2.7.4.16</ecNumber>
    </recommendedName>
</protein>
<dbReference type="PIRSF" id="PIRSF005303">
    <property type="entry name" value="Thiam_monoph_kin"/>
    <property type="match status" value="1"/>
</dbReference>
<dbReference type="Pfam" id="PF00586">
    <property type="entry name" value="AIRS"/>
    <property type="match status" value="1"/>
</dbReference>
<feature type="binding site" evidence="2">
    <location>
        <position position="73"/>
    </location>
    <ligand>
        <name>Mg(2+)</name>
        <dbReference type="ChEBI" id="CHEBI:18420"/>
        <label>4</label>
    </ligand>
</feature>
<dbReference type="GO" id="GO:0005524">
    <property type="term" value="F:ATP binding"/>
    <property type="evidence" value="ECO:0007669"/>
    <property type="project" value="UniProtKB-UniRule"/>
</dbReference>
<evidence type="ECO:0000313" key="5">
    <source>
        <dbReference type="EMBL" id="ODC04279.1"/>
    </source>
</evidence>
<dbReference type="AlphaFoldDB" id="A0A1E2VB90"/>
<comment type="function">
    <text evidence="2">Catalyzes the ATP-dependent phosphorylation of thiamine-monophosphate (TMP) to form thiamine-pyrophosphate (TPP), the active form of vitamin B1.</text>
</comment>
<dbReference type="HAMAP" id="MF_02128">
    <property type="entry name" value="TMP_kinase"/>
    <property type="match status" value="1"/>
</dbReference>
<feature type="binding site" evidence="2">
    <location>
        <position position="45"/>
    </location>
    <ligand>
        <name>Mg(2+)</name>
        <dbReference type="ChEBI" id="CHEBI:18420"/>
        <label>2</label>
    </ligand>
</feature>
<comment type="miscellaneous">
    <text evidence="2">Reaction mechanism of ThiL seems to utilize a direct, inline transfer of the gamma-phosphate of ATP to TMP rather than a phosphorylated enzyme intermediate.</text>
</comment>
<feature type="binding site" evidence="2">
    <location>
        <position position="52"/>
    </location>
    <ligand>
        <name>substrate</name>
    </ligand>
</feature>
<accession>A0A1E2VB90</accession>
<reference evidence="5 6" key="1">
    <citation type="submission" date="2016-08" db="EMBL/GenBank/DDBJ databases">
        <authorList>
            <person name="Seilhamer J.J."/>
        </authorList>
    </citation>
    <scope>NUCLEOTIDE SEQUENCE [LARGE SCALE GENOMIC DNA]</scope>
    <source>
        <strain evidence="5 6">PH27A</strain>
    </source>
</reference>
<dbReference type="GO" id="GO:0000287">
    <property type="term" value="F:magnesium ion binding"/>
    <property type="evidence" value="ECO:0007669"/>
    <property type="project" value="UniProtKB-UniRule"/>
</dbReference>
<dbReference type="InterPro" id="IPR010918">
    <property type="entry name" value="PurM-like_C_dom"/>
</dbReference>
<keyword evidence="1 2" id="KW-0784">Thiamine biosynthesis</keyword>
<dbReference type="InterPro" id="IPR006283">
    <property type="entry name" value="ThiL-like"/>
</dbReference>
<feature type="binding site" evidence="2">
    <location>
        <position position="73"/>
    </location>
    <ligand>
        <name>Mg(2+)</name>
        <dbReference type="ChEBI" id="CHEBI:18420"/>
        <label>3</label>
    </ligand>
</feature>
<feature type="binding site" evidence="2">
    <location>
        <position position="265"/>
    </location>
    <ligand>
        <name>substrate</name>
    </ligand>
</feature>
<dbReference type="SUPFAM" id="SSF56042">
    <property type="entry name" value="PurM C-terminal domain-like"/>
    <property type="match status" value="1"/>
</dbReference>
<feature type="binding site" evidence="2">
    <location>
        <position position="43"/>
    </location>
    <ligand>
        <name>Mg(2+)</name>
        <dbReference type="ChEBI" id="CHEBI:18420"/>
        <label>4</label>
    </ligand>
</feature>
<dbReference type="InterPro" id="IPR036921">
    <property type="entry name" value="PurM-like_N_sf"/>
</dbReference>
<dbReference type="EMBL" id="MDTQ01000001">
    <property type="protein sequence ID" value="ODC04279.1"/>
    <property type="molecule type" value="Genomic_DNA"/>
</dbReference>
<keyword evidence="2" id="KW-0460">Magnesium</keyword>
<keyword evidence="2" id="KW-0547">Nucleotide-binding</keyword>
<dbReference type="InterPro" id="IPR016188">
    <property type="entry name" value="PurM-like_N"/>
</dbReference>
<evidence type="ECO:0000259" key="4">
    <source>
        <dbReference type="Pfam" id="PF02769"/>
    </source>
</evidence>
<evidence type="ECO:0000259" key="3">
    <source>
        <dbReference type="Pfam" id="PF00586"/>
    </source>
</evidence>
<comment type="caution">
    <text evidence="5">The sequence shown here is derived from an EMBL/GenBank/DDBJ whole genome shotgun (WGS) entry which is preliminary data.</text>
</comment>
<dbReference type="CDD" id="cd02194">
    <property type="entry name" value="ThiL"/>
    <property type="match status" value="1"/>
</dbReference>
<feature type="binding site" evidence="2">
    <location>
        <position position="45"/>
    </location>
    <ligand>
        <name>Mg(2+)</name>
        <dbReference type="ChEBI" id="CHEBI:18420"/>
        <label>1</label>
    </ligand>
</feature>
<keyword evidence="6" id="KW-1185">Reference proteome</keyword>
<dbReference type="InterPro" id="IPR036676">
    <property type="entry name" value="PurM-like_C_sf"/>
</dbReference>
<feature type="binding site" evidence="2">
    <location>
        <position position="217"/>
    </location>
    <ligand>
        <name>Mg(2+)</name>
        <dbReference type="ChEBI" id="CHEBI:18420"/>
        <label>5</label>
    </ligand>
</feature>
<dbReference type="OrthoDB" id="9802811at2"/>
<dbReference type="GO" id="GO:0009229">
    <property type="term" value="P:thiamine diphosphate biosynthetic process"/>
    <property type="evidence" value="ECO:0007669"/>
    <property type="project" value="UniProtKB-UniRule"/>
</dbReference>
<gene>
    <name evidence="2" type="primary">thiL</name>
    <name evidence="5" type="ORF">BFW38_12805</name>
</gene>
<dbReference type="Gene3D" id="3.90.650.10">
    <property type="entry name" value="PurM-like C-terminal domain"/>
    <property type="match status" value="1"/>
</dbReference>
<feature type="binding site" evidence="2">
    <location>
        <position position="313"/>
    </location>
    <ligand>
        <name>substrate</name>
    </ligand>
</feature>
<feature type="binding site" evidence="2">
    <location>
        <position position="120"/>
    </location>
    <ligand>
        <name>Mg(2+)</name>
        <dbReference type="ChEBI" id="CHEBI:18420"/>
        <label>1</label>
    </ligand>
</feature>
<dbReference type="Pfam" id="PF02769">
    <property type="entry name" value="AIRS_C"/>
    <property type="match status" value="1"/>
</dbReference>
<dbReference type="GO" id="GO:0009030">
    <property type="term" value="F:thiamine-phosphate kinase activity"/>
    <property type="evidence" value="ECO:0007669"/>
    <property type="project" value="UniProtKB-UniRule"/>
</dbReference>
<name>A0A1E2VB90_9GAMM</name>
<feature type="binding site" evidence="2">
    <location>
        <begin position="119"/>
        <end position="120"/>
    </location>
    <ligand>
        <name>ATP</name>
        <dbReference type="ChEBI" id="CHEBI:30616"/>
    </ligand>
</feature>
<feature type="binding site" evidence="2">
    <location>
        <position position="28"/>
    </location>
    <ligand>
        <name>Mg(2+)</name>
        <dbReference type="ChEBI" id="CHEBI:18420"/>
        <label>4</label>
    </ligand>
</feature>
<dbReference type="GO" id="GO:0009228">
    <property type="term" value="P:thiamine biosynthetic process"/>
    <property type="evidence" value="ECO:0007669"/>
    <property type="project" value="UniProtKB-KW"/>
</dbReference>
<comment type="pathway">
    <text evidence="2">Cofactor biosynthesis; thiamine diphosphate biosynthesis; thiamine diphosphate from thiamine phosphate: step 1/1.</text>
</comment>
<keyword evidence="2 5" id="KW-0418">Kinase</keyword>
<evidence type="ECO:0000256" key="2">
    <source>
        <dbReference type="HAMAP-Rule" id="MF_02128"/>
    </source>
</evidence>
<keyword evidence="2" id="KW-0479">Metal-binding</keyword>
<comment type="caution">
    <text evidence="2">Lacks conserved residue(s) required for the propagation of feature annotation.</text>
</comment>
<dbReference type="Proteomes" id="UP000094291">
    <property type="component" value="Unassembled WGS sequence"/>
</dbReference>
<dbReference type="NCBIfam" id="TIGR01379">
    <property type="entry name" value="thiL"/>
    <property type="match status" value="1"/>
</dbReference>
<keyword evidence="2" id="KW-0067">ATP-binding</keyword>
<dbReference type="STRING" id="197479.BFW38_12805"/>
<comment type="similarity">
    <text evidence="2">Belongs to the thiamine-monophosphate kinase family.</text>
</comment>
<dbReference type="SUPFAM" id="SSF55326">
    <property type="entry name" value="PurM N-terminal domain-like"/>
    <property type="match status" value="1"/>
</dbReference>
<organism evidence="5 6">
    <name type="scientific">Terasakiispira papahanaumokuakeensis</name>
    <dbReference type="NCBI Taxonomy" id="197479"/>
    <lineage>
        <taxon>Bacteria</taxon>
        <taxon>Pseudomonadati</taxon>
        <taxon>Pseudomonadota</taxon>
        <taxon>Gammaproteobacteria</taxon>
        <taxon>Oceanospirillales</taxon>
        <taxon>Terasakiispira</taxon>
    </lineage>
</organism>
<dbReference type="RefSeq" id="WP_068999261.1">
    <property type="nucleotide sequence ID" value="NZ_MDTQ01000001.1"/>
</dbReference>
<feature type="binding site" evidence="2">
    <location>
        <position position="214"/>
    </location>
    <ligand>
        <name>Mg(2+)</name>
        <dbReference type="ChEBI" id="CHEBI:18420"/>
        <label>3</label>
    </ligand>
</feature>
<dbReference type="PANTHER" id="PTHR30270">
    <property type="entry name" value="THIAMINE-MONOPHOSPHATE KINASE"/>
    <property type="match status" value="1"/>
</dbReference>
<dbReference type="PANTHER" id="PTHR30270:SF0">
    <property type="entry name" value="THIAMINE-MONOPHOSPHATE KINASE"/>
    <property type="match status" value="1"/>
</dbReference>
<comment type="catalytic activity">
    <reaction evidence="2">
        <text>thiamine phosphate + ATP = thiamine diphosphate + ADP</text>
        <dbReference type="Rhea" id="RHEA:15913"/>
        <dbReference type="ChEBI" id="CHEBI:30616"/>
        <dbReference type="ChEBI" id="CHEBI:37575"/>
        <dbReference type="ChEBI" id="CHEBI:58937"/>
        <dbReference type="ChEBI" id="CHEBI:456216"/>
        <dbReference type="EC" id="2.7.4.16"/>
    </reaction>
</comment>
<evidence type="ECO:0000313" key="6">
    <source>
        <dbReference type="Proteomes" id="UP000094291"/>
    </source>
</evidence>
<proteinExistence type="inferred from homology"/>
<dbReference type="Gene3D" id="3.30.1330.10">
    <property type="entry name" value="PurM-like, N-terminal domain"/>
    <property type="match status" value="1"/>
</dbReference>
<feature type="binding site" evidence="2">
    <location>
        <position position="28"/>
    </location>
    <ligand>
        <name>Mg(2+)</name>
        <dbReference type="ChEBI" id="CHEBI:18420"/>
        <label>3</label>
    </ligand>
</feature>
<evidence type="ECO:0000256" key="1">
    <source>
        <dbReference type="ARBA" id="ARBA00022977"/>
    </source>
</evidence>
<dbReference type="UniPathway" id="UPA00060">
    <property type="reaction ID" value="UER00142"/>
</dbReference>
<dbReference type="EC" id="2.7.4.16" evidence="2"/>
<keyword evidence="2" id="KW-0808">Transferase</keyword>